<dbReference type="SMART" id="SM00091">
    <property type="entry name" value="PAS"/>
    <property type="match status" value="1"/>
</dbReference>
<dbReference type="PROSITE" id="PS50113">
    <property type="entry name" value="PAC"/>
    <property type="match status" value="1"/>
</dbReference>
<proteinExistence type="inferred from homology"/>
<dbReference type="CDD" id="cd00130">
    <property type="entry name" value="PAS"/>
    <property type="match status" value="1"/>
</dbReference>
<feature type="coiled-coil region" evidence="7">
    <location>
        <begin position="282"/>
        <end position="326"/>
    </location>
</feature>
<dbReference type="InterPro" id="IPR036890">
    <property type="entry name" value="HATPase_C_sf"/>
</dbReference>
<evidence type="ECO:0000259" key="8">
    <source>
        <dbReference type="PROSITE" id="PS50109"/>
    </source>
</evidence>
<dbReference type="AlphaFoldDB" id="A0AAU7NTV1"/>
<dbReference type="Gene3D" id="3.30.565.10">
    <property type="entry name" value="Histidine kinase-like ATPase, C-terminal domain"/>
    <property type="match status" value="1"/>
</dbReference>
<dbReference type="EC" id="2.7.13.3" evidence="3"/>
<dbReference type="SUPFAM" id="SSF47188">
    <property type="entry name" value="Hemerythrin-like"/>
    <property type="match status" value="1"/>
</dbReference>
<evidence type="ECO:0000256" key="7">
    <source>
        <dbReference type="SAM" id="Coils"/>
    </source>
</evidence>
<gene>
    <name evidence="11" type="ORF">Q9L42_018905</name>
</gene>
<dbReference type="EMBL" id="CP157743">
    <property type="protein sequence ID" value="XBS20393.1"/>
    <property type="molecule type" value="Genomic_DNA"/>
</dbReference>
<keyword evidence="6" id="KW-0408">Iron</keyword>
<feature type="domain" description="Histidine kinase" evidence="8">
    <location>
        <begin position="335"/>
        <end position="580"/>
    </location>
</feature>
<dbReference type="KEGG" id="mech:Q9L42_018905"/>
<dbReference type="Gene3D" id="1.10.287.130">
    <property type="match status" value="1"/>
</dbReference>
<keyword evidence="5" id="KW-0479">Metal-binding</keyword>
<dbReference type="InterPro" id="IPR000014">
    <property type="entry name" value="PAS"/>
</dbReference>
<dbReference type="InterPro" id="IPR003594">
    <property type="entry name" value="HATPase_dom"/>
</dbReference>
<dbReference type="SUPFAM" id="SSF55785">
    <property type="entry name" value="PYP-like sensor domain (PAS domain)"/>
    <property type="match status" value="1"/>
</dbReference>
<organism evidence="11 12">
    <name type="scientific">Methylomarinum roseum</name>
    <dbReference type="NCBI Taxonomy" id="3067653"/>
    <lineage>
        <taxon>Bacteria</taxon>
        <taxon>Pseudomonadati</taxon>
        <taxon>Pseudomonadota</taxon>
        <taxon>Gammaproteobacteria</taxon>
        <taxon>Methylococcales</taxon>
        <taxon>Methylococcaceae</taxon>
        <taxon>Methylomarinum</taxon>
    </lineage>
</organism>
<dbReference type="InterPro" id="IPR012827">
    <property type="entry name" value="Hemerythrin_metal-bd"/>
</dbReference>
<reference evidence="11 12" key="1">
    <citation type="journal article" date="2024" name="Microbiology">
        <title>Methylomarinum rosea sp. nov., a novel halophilic methanotrophic bacterium from the hypersaline Lake Elton.</title>
        <authorList>
            <person name="Suleimanov R.Z."/>
            <person name="Oshkin I.Y."/>
            <person name="Danilova O.V."/>
            <person name="Suzina N.E."/>
            <person name="Dedysh S.N."/>
        </authorList>
    </citation>
    <scope>NUCLEOTIDE SEQUENCE [LARGE SCALE GENOMIC DNA]</scope>
    <source>
        <strain evidence="11 12">Ch1-1</strain>
    </source>
</reference>
<evidence type="ECO:0000256" key="5">
    <source>
        <dbReference type="ARBA" id="ARBA00022723"/>
    </source>
</evidence>
<keyword evidence="12" id="KW-1185">Reference proteome</keyword>
<dbReference type="InterPro" id="IPR003661">
    <property type="entry name" value="HisK_dim/P_dom"/>
</dbReference>
<dbReference type="InterPro" id="IPR000700">
    <property type="entry name" value="PAS-assoc_C"/>
</dbReference>
<comment type="similarity">
    <text evidence="2">Belongs to the hemerythrin family.</text>
</comment>
<dbReference type="PANTHER" id="PTHR43065:SF50">
    <property type="entry name" value="HISTIDINE KINASE"/>
    <property type="match status" value="1"/>
</dbReference>
<dbReference type="InterPro" id="IPR036097">
    <property type="entry name" value="HisK_dim/P_sf"/>
</dbReference>
<dbReference type="NCBIfam" id="TIGR00229">
    <property type="entry name" value="sensory_box"/>
    <property type="match status" value="1"/>
</dbReference>
<accession>A0AAU7NTV1</accession>
<dbReference type="InterPro" id="IPR005467">
    <property type="entry name" value="His_kinase_dom"/>
</dbReference>
<dbReference type="GO" id="GO:0000155">
    <property type="term" value="F:phosphorelay sensor kinase activity"/>
    <property type="evidence" value="ECO:0007669"/>
    <property type="project" value="InterPro"/>
</dbReference>
<keyword evidence="4" id="KW-0597">Phosphoprotein</keyword>
<dbReference type="Pfam" id="PF02518">
    <property type="entry name" value="HATPase_c"/>
    <property type="match status" value="1"/>
</dbReference>
<evidence type="ECO:0000313" key="11">
    <source>
        <dbReference type="EMBL" id="XBS20393.1"/>
    </source>
</evidence>
<dbReference type="InterPro" id="IPR012312">
    <property type="entry name" value="Hemerythrin-like"/>
</dbReference>
<dbReference type="RefSeq" id="WP_349431605.1">
    <property type="nucleotide sequence ID" value="NZ_CP157743.1"/>
</dbReference>
<dbReference type="PROSITE" id="PS50112">
    <property type="entry name" value="PAS"/>
    <property type="match status" value="1"/>
</dbReference>
<dbReference type="Proteomes" id="UP001225378">
    <property type="component" value="Chromosome"/>
</dbReference>
<keyword evidence="7" id="KW-0175">Coiled coil</keyword>
<evidence type="ECO:0000256" key="6">
    <source>
        <dbReference type="ARBA" id="ARBA00023004"/>
    </source>
</evidence>
<dbReference type="SUPFAM" id="SSF55874">
    <property type="entry name" value="ATPase domain of HSP90 chaperone/DNA topoisomerase II/histidine kinase"/>
    <property type="match status" value="1"/>
</dbReference>
<dbReference type="InterPro" id="IPR013655">
    <property type="entry name" value="PAS_fold_3"/>
</dbReference>
<dbReference type="CDD" id="cd12107">
    <property type="entry name" value="Hemerythrin"/>
    <property type="match status" value="1"/>
</dbReference>
<dbReference type="Gene3D" id="3.30.450.20">
    <property type="entry name" value="PAS domain"/>
    <property type="match status" value="1"/>
</dbReference>
<dbReference type="NCBIfam" id="TIGR02481">
    <property type="entry name" value="hemeryth_dom"/>
    <property type="match status" value="1"/>
</dbReference>
<dbReference type="NCBIfam" id="NF033749">
    <property type="entry name" value="bact_hemeryth"/>
    <property type="match status" value="1"/>
</dbReference>
<protein>
    <recommendedName>
        <fullName evidence="3">histidine kinase</fullName>
        <ecNumber evidence="3">2.7.13.3</ecNumber>
    </recommendedName>
</protein>
<evidence type="ECO:0000256" key="4">
    <source>
        <dbReference type="ARBA" id="ARBA00022553"/>
    </source>
</evidence>
<dbReference type="PRINTS" id="PR00344">
    <property type="entry name" value="BCTRLSENSOR"/>
</dbReference>
<name>A0AAU7NTV1_9GAMM</name>
<dbReference type="InterPro" id="IPR004358">
    <property type="entry name" value="Sig_transdc_His_kin-like_C"/>
</dbReference>
<evidence type="ECO:0000256" key="3">
    <source>
        <dbReference type="ARBA" id="ARBA00012438"/>
    </source>
</evidence>
<dbReference type="GO" id="GO:0046872">
    <property type="term" value="F:metal ion binding"/>
    <property type="evidence" value="ECO:0007669"/>
    <property type="project" value="UniProtKB-KW"/>
</dbReference>
<evidence type="ECO:0000256" key="1">
    <source>
        <dbReference type="ARBA" id="ARBA00000085"/>
    </source>
</evidence>
<comment type="catalytic activity">
    <reaction evidence="1">
        <text>ATP + protein L-histidine = ADP + protein N-phospho-L-histidine.</text>
        <dbReference type="EC" id="2.7.13.3"/>
    </reaction>
</comment>
<dbReference type="PROSITE" id="PS50109">
    <property type="entry name" value="HIS_KIN"/>
    <property type="match status" value="1"/>
</dbReference>
<dbReference type="PANTHER" id="PTHR43065">
    <property type="entry name" value="SENSOR HISTIDINE KINASE"/>
    <property type="match status" value="1"/>
</dbReference>
<dbReference type="Pfam" id="PF01814">
    <property type="entry name" value="Hemerythrin"/>
    <property type="match status" value="1"/>
</dbReference>
<evidence type="ECO:0000259" key="10">
    <source>
        <dbReference type="PROSITE" id="PS50113"/>
    </source>
</evidence>
<feature type="domain" description="PAC" evidence="10">
    <location>
        <begin position="231"/>
        <end position="283"/>
    </location>
</feature>
<dbReference type="SMART" id="SM00387">
    <property type="entry name" value="HATPase_c"/>
    <property type="match status" value="1"/>
</dbReference>
<sequence>MAIFDWNDNFNVGIERIDRQHKKLIDIINQLDDCLKLDGHFNKVIALLDELIEYTHYHFEAEEQYMISHQYDAQAFNNHKANHLAFLKKIKQEQTVCHGQPEKVTNELLDFLVNWMVNHILGEDKLMAQVTSAPIDDTDAQQNTVDMLQDNLYGALRESEARFKELADTLPAYIWVSNEQGERIYCNRQWQVLTGRACEQLNRHWSEVIHTKDRERMRQFYASMLEQNKAMETEYQVIGQDMSVRWLLETVVPRTHKNGRLVGYMGCAIDFSRQKDIEQNLEQAVEARTVELQASAEKLEQEKQEQMALNRQLQDAQLQLVQAEKMASIGQLAAGVAHEINNPLGYINSNLHTLQEYLGDLEKVSDMARQLAAQLPSDHVQVQAYRQLKQDLDLDFIQEDLRNLVIESMEGATRAKQIVQDLRNFSHVETKKREMFDIEQGLDATLNIVYNELKYRAKLHKHYAGLQPYECVGSQLNQVFMNLLVNAAHAIEAFGDITIRTGYREPDWLWVEVEDSGKGIPDEIKHKIFDPFFTTKPVGEGTGLGLSLTYKIVQDHNGKIEIDSTVGKGTRFRIYFPLNG</sequence>
<dbReference type="InterPro" id="IPR035965">
    <property type="entry name" value="PAS-like_dom_sf"/>
</dbReference>
<evidence type="ECO:0000259" key="9">
    <source>
        <dbReference type="PROSITE" id="PS50112"/>
    </source>
</evidence>
<dbReference type="InterPro" id="IPR035938">
    <property type="entry name" value="Hemerythrin-like_sf"/>
</dbReference>
<evidence type="ECO:0000256" key="2">
    <source>
        <dbReference type="ARBA" id="ARBA00010587"/>
    </source>
</evidence>
<dbReference type="SUPFAM" id="SSF47384">
    <property type="entry name" value="Homodimeric domain of signal transducing histidine kinase"/>
    <property type="match status" value="1"/>
</dbReference>
<dbReference type="Gene3D" id="1.20.120.50">
    <property type="entry name" value="Hemerythrin-like"/>
    <property type="match status" value="1"/>
</dbReference>
<dbReference type="Pfam" id="PF08447">
    <property type="entry name" value="PAS_3"/>
    <property type="match status" value="1"/>
</dbReference>
<dbReference type="CDD" id="cd00082">
    <property type="entry name" value="HisKA"/>
    <property type="match status" value="1"/>
</dbReference>
<evidence type="ECO:0000313" key="12">
    <source>
        <dbReference type="Proteomes" id="UP001225378"/>
    </source>
</evidence>
<feature type="domain" description="PAS" evidence="9">
    <location>
        <begin position="159"/>
        <end position="228"/>
    </location>
</feature>